<comment type="caution">
    <text evidence="3">The sequence shown here is derived from an EMBL/GenBank/DDBJ whole genome shotgun (WGS) entry which is preliminary data.</text>
</comment>
<proteinExistence type="inferred from homology"/>
<dbReference type="RefSeq" id="WP_133552048.1">
    <property type="nucleotide sequence ID" value="NZ_SNWM01000001.1"/>
</dbReference>
<name>A0A4R6IPL1_9SPHI</name>
<reference evidence="3 4" key="1">
    <citation type="submission" date="2019-03" db="EMBL/GenBank/DDBJ databases">
        <title>Genomic Encyclopedia of Archaeal and Bacterial Type Strains, Phase II (KMG-II): from individual species to whole genera.</title>
        <authorList>
            <person name="Goeker M."/>
        </authorList>
    </citation>
    <scope>NUCLEOTIDE SEQUENCE [LARGE SCALE GENOMIC DNA]</scope>
    <source>
        <strain evidence="3 4">DSM 19034</strain>
    </source>
</reference>
<dbReference type="InterPro" id="IPR023393">
    <property type="entry name" value="START-like_dom_sf"/>
</dbReference>
<dbReference type="Proteomes" id="UP000295499">
    <property type="component" value="Unassembled WGS sequence"/>
</dbReference>
<evidence type="ECO:0000313" key="4">
    <source>
        <dbReference type="Proteomes" id="UP000295499"/>
    </source>
</evidence>
<evidence type="ECO:0000259" key="2">
    <source>
        <dbReference type="Pfam" id="PF08327"/>
    </source>
</evidence>
<organism evidence="3 4">
    <name type="scientific">Pedobacter duraquae</name>
    <dbReference type="NCBI Taxonomy" id="425511"/>
    <lineage>
        <taxon>Bacteria</taxon>
        <taxon>Pseudomonadati</taxon>
        <taxon>Bacteroidota</taxon>
        <taxon>Sphingobacteriia</taxon>
        <taxon>Sphingobacteriales</taxon>
        <taxon>Sphingobacteriaceae</taxon>
        <taxon>Pedobacter</taxon>
    </lineage>
</organism>
<dbReference type="Gene3D" id="3.30.530.20">
    <property type="match status" value="1"/>
</dbReference>
<dbReference type="Pfam" id="PF08327">
    <property type="entry name" value="AHSA1"/>
    <property type="match status" value="1"/>
</dbReference>
<evidence type="ECO:0000313" key="3">
    <source>
        <dbReference type="EMBL" id="TDO24232.1"/>
    </source>
</evidence>
<dbReference type="InterPro" id="IPR013538">
    <property type="entry name" value="ASHA1/2-like_C"/>
</dbReference>
<sequence>MVKQHFNILIKASKEKIWDILLGEDTYTQWTTPFAPGSIAVTDWKKGSKALFTDGSGMGMVSEIAEHIPNEFLSIKHNGMIKDGVEDVESKQATQWAGFENYTLKRDGDQTEWLVEVDAPEEHLDYFTNAWPKAMAIVKKLAEK</sequence>
<dbReference type="OrthoDB" id="384974at2"/>
<evidence type="ECO:0000256" key="1">
    <source>
        <dbReference type="ARBA" id="ARBA00006817"/>
    </source>
</evidence>
<gene>
    <name evidence="3" type="ORF">CLV32_0521</name>
</gene>
<feature type="domain" description="Activator of Hsp90 ATPase homologue 1/2-like C-terminal" evidence="2">
    <location>
        <begin position="11"/>
        <end position="78"/>
    </location>
</feature>
<protein>
    <submittedName>
        <fullName evidence="3">Activator of Hsp90 ATPase-like protein</fullName>
    </submittedName>
</protein>
<keyword evidence="4" id="KW-1185">Reference proteome</keyword>
<dbReference type="SUPFAM" id="SSF55961">
    <property type="entry name" value="Bet v1-like"/>
    <property type="match status" value="1"/>
</dbReference>
<dbReference type="EMBL" id="SNWM01000001">
    <property type="protein sequence ID" value="TDO24232.1"/>
    <property type="molecule type" value="Genomic_DNA"/>
</dbReference>
<comment type="similarity">
    <text evidence="1">Belongs to the AHA1 family.</text>
</comment>
<accession>A0A4R6IPL1</accession>
<dbReference type="AlphaFoldDB" id="A0A4R6IPL1"/>